<name>A0ABP7WZZ9_9SPHI</name>
<proteinExistence type="predicted"/>
<sequence>MKTKLIDLPKGKKISHIMNFLPSNALINKTIPGCGATHAEIYCERHSLIAFPNVPVIIGKVAKANKDGFIVLGVYEKTTLQDVINYLKSDIKYKKILTTPEAYLRKVKPAFIKCGINPFTDFYFLYDESEKTIQDVGYRNTIVEPLDDFFLYINKGFISATPIMPSDPRFTQKKFIRYVIKPTYDYAEPFNLHISNNVVLSVKDYLVNNEADHYSFFMNSTDGIYSLIKYLGIASQCQVFCAKKSVTKLNALGFANAYTELMPLKKYNFYTSRYFSAVDIEVDAKPDVIILTDLFFAEHTIIDPATEAIQIMGRFRNGVNKITHITNVNSSIKHQSREAIQHNLNGQSSSFSSVKMLYISAEEEVQRISFKQALEAMSYVKYVNKTTYLTNHFLIDNRLDEDMVKSYYSSRDRLIEAFERVKNFKLTITHSEYPLSDEDRFKRTYPKDNPELFKTIVEQMEHLHTNEFPYQIDNRNTEISNLIDTYPDLCNAYFKLGLAAIRKAGYKQKKVKALLKTKDQKDKPIPFPAIGAFNNAFKFKLDLPSSTTELGEIGSKLKKQFNLPGKVLHILQLMFDVSDREQKTINGSRVWTRILSNPKFIVDE</sequence>
<protein>
    <submittedName>
        <fullName evidence="1">Uncharacterized protein</fullName>
    </submittedName>
</protein>
<dbReference type="RefSeq" id="WP_345105278.1">
    <property type="nucleotide sequence ID" value="NZ_BAABCV010000009.1"/>
</dbReference>
<comment type="caution">
    <text evidence="1">The sequence shown here is derived from an EMBL/GenBank/DDBJ whole genome shotgun (WGS) entry which is preliminary data.</text>
</comment>
<accession>A0ABP7WZZ9</accession>
<reference evidence="2" key="1">
    <citation type="journal article" date="2019" name="Int. J. Syst. Evol. Microbiol.">
        <title>The Global Catalogue of Microorganisms (GCM) 10K type strain sequencing project: providing services to taxonomists for standard genome sequencing and annotation.</title>
        <authorList>
            <consortium name="The Broad Institute Genomics Platform"/>
            <consortium name="The Broad Institute Genome Sequencing Center for Infectious Disease"/>
            <person name="Wu L."/>
            <person name="Ma J."/>
        </authorList>
    </citation>
    <scope>NUCLEOTIDE SEQUENCE [LARGE SCALE GENOMIC DNA]</scope>
    <source>
        <strain evidence="2">JCM 17085</strain>
    </source>
</reference>
<evidence type="ECO:0000313" key="1">
    <source>
        <dbReference type="EMBL" id="GAA4100481.1"/>
    </source>
</evidence>
<evidence type="ECO:0000313" key="2">
    <source>
        <dbReference type="Proteomes" id="UP001500841"/>
    </source>
</evidence>
<organism evidence="1 2">
    <name type="scientific">Mucilaginibacter panaciglaebae</name>
    <dbReference type="NCBI Taxonomy" id="502331"/>
    <lineage>
        <taxon>Bacteria</taxon>
        <taxon>Pseudomonadati</taxon>
        <taxon>Bacteroidota</taxon>
        <taxon>Sphingobacteriia</taxon>
        <taxon>Sphingobacteriales</taxon>
        <taxon>Sphingobacteriaceae</taxon>
        <taxon>Mucilaginibacter</taxon>
    </lineage>
</organism>
<dbReference type="Proteomes" id="UP001500841">
    <property type="component" value="Unassembled WGS sequence"/>
</dbReference>
<dbReference type="EMBL" id="BAABCV010000009">
    <property type="protein sequence ID" value="GAA4100481.1"/>
    <property type="molecule type" value="Genomic_DNA"/>
</dbReference>
<keyword evidence="2" id="KW-1185">Reference proteome</keyword>
<gene>
    <name evidence="1" type="ORF">GCM10022392_26330</name>
</gene>